<dbReference type="Pfam" id="PF09740">
    <property type="entry name" value="DUF2043"/>
    <property type="match status" value="1"/>
</dbReference>
<feature type="compositionally biased region" description="Basic and acidic residues" evidence="12">
    <location>
        <begin position="413"/>
        <end position="422"/>
    </location>
</feature>
<keyword evidence="9 11" id="KW-0175">Coiled coil</keyword>
<feature type="region of interest" description="Disordered" evidence="12">
    <location>
        <begin position="408"/>
        <end position="556"/>
    </location>
</feature>
<feature type="region of interest" description="Disordered" evidence="12">
    <location>
        <begin position="220"/>
        <end position="251"/>
    </location>
</feature>
<evidence type="ECO:0000256" key="6">
    <source>
        <dbReference type="ARBA" id="ARBA00022763"/>
    </source>
</evidence>
<feature type="coiled-coil region" evidence="11">
    <location>
        <begin position="159"/>
        <end position="189"/>
    </location>
</feature>
<evidence type="ECO:0000256" key="1">
    <source>
        <dbReference type="ARBA" id="ARBA00004286"/>
    </source>
</evidence>
<evidence type="ECO:0000313" key="14">
    <source>
        <dbReference type="EMBL" id="CAH1259189.1"/>
    </source>
</evidence>
<dbReference type="OrthoDB" id="5594015at2759"/>
<dbReference type="InterPro" id="IPR049431">
    <property type="entry name" value="UVSSA_C"/>
</dbReference>
<keyword evidence="5" id="KW-0479">Metal-binding</keyword>
<keyword evidence="4" id="KW-0158">Chromosome</keyword>
<evidence type="ECO:0000256" key="9">
    <source>
        <dbReference type="ARBA" id="ARBA00023054"/>
    </source>
</evidence>
<keyword evidence="8" id="KW-0862">Zinc</keyword>
<reference evidence="14" key="1">
    <citation type="submission" date="2022-01" db="EMBL/GenBank/DDBJ databases">
        <authorList>
            <person name="Braso-Vives M."/>
        </authorList>
    </citation>
    <scope>NUCLEOTIDE SEQUENCE</scope>
</reference>
<dbReference type="InterPro" id="IPR049408">
    <property type="entry name" value="UVSSA_N_a-solenoid_rpt"/>
</dbReference>
<feature type="region of interest" description="Disordered" evidence="12">
    <location>
        <begin position="650"/>
        <end position="685"/>
    </location>
</feature>
<evidence type="ECO:0000256" key="3">
    <source>
        <dbReference type="ARBA" id="ARBA00022111"/>
    </source>
</evidence>
<sequence length="776" mass="87736">MDLTVCQQLEKLVEDLTTSGQHQLDKATVKTLKKICKTSDEYVKHTYHLLNMQLQKDHAEIRLSAFQTMDELFQRSHAFRELLIAEFQEFLELTVESNYDFPLPPPKGAADKLKKQALQAIQRWQEQFGEAYKKLTLGYNFLRYNRKVDFNNIAASSNVERTRQEQERARIQAIKLQRAKNALKEMEETKPEIDECLTQAESCFQLLLPRNDAMDLNITPPKNGDQDTNNTLPTTSHGWKQSRKEQHGKDINSDIFMKKEQARVQKLLIGEGSLLSWDRERVNNGGDSLKVPTWDGQEGDSEEDSDDDEEDVVRHHGLGSHKYNISIEFNPDDSGIREDRDNADIMDTLRDMNKLIVGRFQPAVGRWLEVFSKAGMEQKEIKRAIDIKQALTAASEKCAELGILAEQKTSKQQRKEGRKGGQDDSSDDDFVEVEEKEGYEPRIPDALRAEYGLEPAKPETKTKPSALKPRTVPAPASASTAAASASAATTSGTKPPTKKSWHPFLSGDNNPSDPTSYSAALSIATLQPSQDNRGEKRKVGFDAQPSTSGASPTKKELLAKAPVVPFGMDLYTWGEKARKPTIVRDESLHRFWRPSDEGEIEVNRLDPSKERTITFVGEFEPVKWTCKAPLSNGKLCPRMDRCKCPFHGPIIPRDETGKPANPKDAEREERRRMEQQLAETEVSEDWRDPELQRDIEAATGIAMGTVSGRGKGKGKGKGKKLSNLTDLKKVKNTTRRRLERKVFNSGSVKRVATEMNKLDQRRYNDKFGNQFNYALN</sequence>
<evidence type="ECO:0000313" key="15">
    <source>
        <dbReference type="Proteomes" id="UP000838412"/>
    </source>
</evidence>
<keyword evidence="15" id="KW-1185">Reference proteome</keyword>
<keyword evidence="10" id="KW-0234">DNA repair</keyword>
<proteinExistence type="inferred from homology"/>
<feature type="compositionally biased region" description="Basic and acidic residues" evidence="12">
    <location>
        <begin position="436"/>
        <end position="448"/>
    </location>
</feature>
<protein>
    <recommendedName>
        <fullName evidence="3">UV-stimulated scaffold protein A</fullName>
    </recommendedName>
</protein>
<dbReference type="EMBL" id="OV696688">
    <property type="protein sequence ID" value="CAH1259189.1"/>
    <property type="molecule type" value="Genomic_DNA"/>
</dbReference>
<dbReference type="GO" id="GO:0009411">
    <property type="term" value="P:response to UV"/>
    <property type="evidence" value="ECO:0007669"/>
    <property type="project" value="InterPro"/>
</dbReference>
<feature type="compositionally biased region" description="Polar residues" evidence="12">
    <location>
        <begin position="507"/>
        <end position="531"/>
    </location>
</feature>
<keyword evidence="6" id="KW-0227">DNA damage</keyword>
<feature type="region of interest" description="Disordered" evidence="12">
    <location>
        <begin position="281"/>
        <end position="317"/>
    </location>
</feature>
<feature type="compositionally biased region" description="Acidic residues" evidence="12">
    <location>
        <begin position="424"/>
        <end position="435"/>
    </location>
</feature>
<dbReference type="PANTHER" id="PTHR28670:SF1">
    <property type="entry name" value="UV-STIMULATED SCAFFOLD PROTEIN A"/>
    <property type="match status" value="1"/>
</dbReference>
<feature type="domain" description="UV-stimulated scaffold protein A C-terminal" evidence="13">
    <location>
        <begin position="559"/>
        <end position="661"/>
    </location>
</feature>
<dbReference type="InterPro" id="IPR008942">
    <property type="entry name" value="ENTH_VHS"/>
</dbReference>
<dbReference type="GO" id="GO:0005694">
    <property type="term" value="C:chromosome"/>
    <property type="evidence" value="ECO:0007669"/>
    <property type="project" value="UniProtKB-SubCell"/>
</dbReference>
<name>A0A8K0ERR6_BRALA</name>
<feature type="compositionally biased region" description="Acidic residues" evidence="12">
    <location>
        <begin position="297"/>
        <end position="311"/>
    </location>
</feature>
<comment type="subcellular location">
    <subcellularLocation>
        <location evidence="1">Chromosome</location>
    </subcellularLocation>
</comment>
<gene>
    <name evidence="14" type="primary">UVSSA</name>
    <name evidence="14" type="ORF">BLAG_LOCUS16559</name>
</gene>
<dbReference type="Proteomes" id="UP000838412">
    <property type="component" value="Chromosome 3"/>
</dbReference>
<evidence type="ECO:0000256" key="5">
    <source>
        <dbReference type="ARBA" id="ARBA00022723"/>
    </source>
</evidence>
<accession>A0A8K0ERR6</accession>
<dbReference type="PANTHER" id="PTHR28670">
    <property type="entry name" value="UV-STIMULATED SCAFFOLD PROTEIN A"/>
    <property type="match status" value="1"/>
</dbReference>
<dbReference type="GO" id="GO:0000993">
    <property type="term" value="F:RNA polymerase II complex binding"/>
    <property type="evidence" value="ECO:0007669"/>
    <property type="project" value="TreeGrafter"/>
</dbReference>
<dbReference type="Gene3D" id="1.25.40.90">
    <property type="match status" value="1"/>
</dbReference>
<evidence type="ECO:0000256" key="2">
    <source>
        <dbReference type="ARBA" id="ARBA00009240"/>
    </source>
</evidence>
<evidence type="ECO:0000256" key="8">
    <source>
        <dbReference type="ARBA" id="ARBA00022833"/>
    </source>
</evidence>
<feature type="compositionally biased region" description="Low complexity" evidence="12">
    <location>
        <begin position="473"/>
        <end position="495"/>
    </location>
</feature>
<evidence type="ECO:0000256" key="12">
    <source>
        <dbReference type="SAM" id="MobiDB-lite"/>
    </source>
</evidence>
<dbReference type="GO" id="GO:0008270">
    <property type="term" value="F:zinc ion binding"/>
    <property type="evidence" value="ECO:0007669"/>
    <property type="project" value="UniProtKB-KW"/>
</dbReference>
<evidence type="ECO:0000259" key="13">
    <source>
        <dbReference type="Pfam" id="PF09740"/>
    </source>
</evidence>
<evidence type="ECO:0000256" key="4">
    <source>
        <dbReference type="ARBA" id="ARBA00022454"/>
    </source>
</evidence>
<comment type="similarity">
    <text evidence="2">Belongs to the UVSSA family.</text>
</comment>
<keyword evidence="7" id="KW-0863">Zinc-finger</keyword>
<feature type="compositionally biased region" description="Basic and acidic residues" evidence="12">
    <location>
        <begin position="242"/>
        <end position="251"/>
    </location>
</feature>
<evidence type="ECO:0000256" key="11">
    <source>
        <dbReference type="SAM" id="Coils"/>
    </source>
</evidence>
<feature type="compositionally biased region" description="Polar residues" evidence="12">
    <location>
        <begin position="226"/>
        <end position="239"/>
    </location>
</feature>
<organism evidence="14 15">
    <name type="scientific">Branchiostoma lanceolatum</name>
    <name type="common">Common lancelet</name>
    <name type="synonym">Amphioxus lanceolatum</name>
    <dbReference type="NCBI Taxonomy" id="7740"/>
    <lineage>
        <taxon>Eukaryota</taxon>
        <taxon>Metazoa</taxon>
        <taxon>Chordata</taxon>
        <taxon>Cephalochordata</taxon>
        <taxon>Leptocardii</taxon>
        <taxon>Amphioxiformes</taxon>
        <taxon>Branchiostomatidae</taxon>
        <taxon>Branchiostoma</taxon>
    </lineage>
</organism>
<feature type="compositionally biased region" description="Basic and acidic residues" evidence="12">
    <location>
        <begin position="652"/>
        <end position="674"/>
    </location>
</feature>
<evidence type="ECO:0000256" key="7">
    <source>
        <dbReference type="ARBA" id="ARBA00022771"/>
    </source>
</evidence>
<evidence type="ECO:0000256" key="10">
    <source>
        <dbReference type="ARBA" id="ARBA00023204"/>
    </source>
</evidence>
<dbReference type="GO" id="GO:0006283">
    <property type="term" value="P:transcription-coupled nucleotide-excision repair"/>
    <property type="evidence" value="ECO:0007669"/>
    <property type="project" value="TreeGrafter"/>
</dbReference>
<dbReference type="AlphaFoldDB" id="A0A8K0ERR6"/>
<dbReference type="InterPro" id="IPR018610">
    <property type="entry name" value="UVSSA"/>
</dbReference>
<dbReference type="Pfam" id="PF20867">
    <property type="entry name" value="UVSSA_N"/>
    <property type="match status" value="1"/>
</dbReference>